<dbReference type="Pfam" id="PF12296">
    <property type="entry name" value="HsbA"/>
    <property type="match status" value="1"/>
</dbReference>
<sequence>MVAFTKFLWLALTATAATAAAIVQRDVVTVQNDIAQKISPTWATLHTDINAFPDSGVSGAVTIRLDFTNAIAALNATTADIKNTVSFGVVSGTAILADVQQLVPTFVAAIVKLGTQVSSWIAIPDGKALILSQLRSADAAVIGFLDAVIAAEPQLLKAGGLAIKAQMTATFTTAIAAYSV</sequence>
<gene>
    <name evidence="2" type="ORF">Triagg1_7578</name>
</gene>
<dbReference type="RefSeq" id="XP_062753403.1">
    <property type="nucleotide sequence ID" value="XM_062902329.1"/>
</dbReference>
<organism evidence="2 3">
    <name type="scientific">Trichoderma aggressivum f. europaeum</name>
    <dbReference type="NCBI Taxonomy" id="173218"/>
    <lineage>
        <taxon>Eukaryota</taxon>
        <taxon>Fungi</taxon>
        <taxon>Dikarya</taxon>
        <taxon>Ascomycota</taxon>
        <taxon>Pezizomycotina</taxon>
        <taxon>Sordariomycetes</taxon>
        <taxon>Hypocreomycetidae</taxon>
        <taxon>Hypocreales</taxon>
        <taxon>Hypocreaceae</taxon>
        <taxon>Trichoderma</taxon>
    </lineage>
</organism>
<evidence type="ECO:0008006" key="4">
    <source>
        <dbReference type="Google" id="ProtNLM"/>
    </source>
</evidence>
<accession>A0AAE1IB24</accession>
<dbReference type="EMBL" id="JAWRVG010000034">
    <property type="protein sequence ID" value="KAK4067398.1"/>
    <property type="molecule type" value="Genomic_DNA"/>
</dbReference>
<keyword evidence="1" id="KW-0732">Signal</keyword>
<dbReference type="InterPro" id="IPR021054">
    <property type="entry name" value="Cell_wall_mannoprotein_1"/>
</dbReference>
<keyword evidence="3" id="KW-1185">Reference proteome</keyword>
<evidence type="ECO:0000256" key="1">
    <source>
        <dbReference type="SAM" id="SignalP"/>
    </source>
</evidence>
<proteinExistence type="predicted"/>
<dbReference type="AlphaFoldDB" id="A0AAE1IB24"/>
<name>A0AAE1IB24_9HYPO</name>
<comment type="caution">
    <text evidence="2">The sequence shown here is derived from an EMBL/GenBank/DDBJ whole genome shotgun (WGS) entry which is preliminary data.</text>
</comment>
<feature type="signal peptide" evidence="1">
    <location>
        <begin position="1"/>
        <end position="19"/>
    </location>
</feature>
<evidence type="ECO:0000313" key="3">
    <source>
        <dbReference type="Proteomes" id="UP001273209"/>
    </source>
</evidence>
<feature type="chain" id="PRO_5042101503" description="Antigenic cell wall galactomannoprotein" evidence="1">
    <location>
        <begin position="20"/>
        <end position="180"/>
    </location>
</feature>
<reference evidence="2" key="1">
    <citation type="submission" date="2023-11" db="EMBL/GenBank/DDBJ databases">
        <title>The genome sequences of three competitors of mushroom-forming fungi.</title>
        <authorList>
            <person name="Beijen E."/>
            <person name="Ohm R.A."/>
        </authorList>
    </citation>
    <scope>NUCLEOTIDE SEQUENCE</scope>
    <source>
        <strain evidence="2">CBS 100526</strain>
    </source>
</reference>
<dbReference type="GeneID" id="87922233"/>
<dbReference type="Proteomes" id="UP001273209">
    <property type="component" value="Unassembled WGS sequence"/>
</dbReference>
<evidence type="ECO:0000313" key="2">
    <source>
        <dbReference type="EMBL" id="KAK4067398.1"/>
    </source>
</evidence>
<protein>
    <recommendedName>
        <fullName evidence="4">Antigenic cell wall galactomannoprotein</fullName>
    </recommendedName>
</protein>